<sequence length="420" mass="48505">MWSPSRPQGAFLLYREVEPHTQTTYVDNPVEQGSRFLNVALRGNRRFIPNGLCKRTIGLLRDVERCHVDSLTDGLKRPMECELFAGLDAKVETLFREQGGVPVRRYGVGKKRRRDSSSTDSESSFEVEDDELDFNRKPKAAKSETTANNSSRTAYAPSAEILGSSNYAKPSAQNPPAEFPNQQTSYHRQQPTNTHSMHVSSPYGDPFRLQPPSPYRQHSTISQPSNKNHGPPIPTQLNAQQIVQQDMLYTSRPILYHHFRRFKYAMQSHKQSNVATPNSIHQEMHDHSTYHQHYAPQRITFKYQCMNREGLWRLRAKPIPESANQHKPIYPKPISAVQQMLHSERLQVTHHHPTFHSVDEGLLQGMPRLKERCPCAHNYFRNEMDWVERPVYLAPLRINSITRKEEMSGTSSNSVRRMWE</sequence>
<accession>A0A1Y2D3K8</accession>
<protein>
    <submittedName>
        <fullName evidence="2">Uncharacterized protein</fullName>
    </submittedName>
</protein>
<evidence type="ECO:0000256" key="1">
    <source>
        <dbReference type="SAM" id="MobiDB-lite"/>
    </source>
</evidence>
<gene>
    <name evidence="2" type="ORF">BCR33DRAFT_711206</name>
</gene>
<dbReference type="AlphaFoldDB" id="A0A1Y2D3K8"/>
<evidence type="ECO:0000313" key="2">
    <source>
        <dbReference type="EMBL" id="ORY53871.1"/>
    </source>
</evidence>
<feature type="region of interest" description="Disordered" evidence="1">
    <location>
        <begin position="109"/>
        <end position="131"/>
    </location>
</feature>
<reference evidence="2 3" key="1">
    <citation type="submission" date="2016-07" db="EMBL/GenBank/DDBJ databases">
        <title>Pervasive Adenine N6-methylation of Active Genes in Fungi.</title>
        <authorList>
            <consortium name="DOE Joint Genome Institute"/>
            <person name="Mondo S.J."/>
            <person name="Dannebaum R.O."/>
            <person name="Kuo R.C."/>
            <person name="Labutti K."/>
            <person name="Haridas S."/>
            <person name="Kuo A."/>
            <person name="Salamov A."/>
            <person name="Ahrendt S.R."/>
            <person name="Lipzen A."/>
            <person name="Sullivan W."/>
            <person name="Andreopoulos W.B."/>
            <person name="Clum A."/>
            <person name="Lindquist E."/>
            <person name="Daum C."/>
            <person name="Ramamoorthy G.K."/>
            <person name="Gryganskyi A."/>
            <person name="Culley D."/>
            <person name="Magnuson J.K."/>
            <person name="James T.Y."/>
            <person name="O'Malley M.A."/>
            <person name="Stajich J.E."/>
            <person name="Spatafora J.W."/>
            <person name="Visel A."/>
            <person name="Grigoriev I.V."/>
        </authorList>
    </citation>
    <scope>NUCLEOTIDE SEQUENCE [LARGE SCALE GENOMIC DNA]</scope>
    <source>
        <strain evidence="2 3">JEL800</strain>
    </source>
</reference>
<comment type="caution">
    <text evidence="2">The sequence shown here is derived from an EMBL/GenBank/DDBJ whole genome shotgun (WGS) entry which is preliminary data.</text>
</comment>
<dbReference type="Proteomes" id="UP000193642">
    <property type="component" value="Unassembled WGS sequence"/>
</dbReference>
<feature type="compositionally biased region" description="Polar residues" evidence="1">
    <location>
        <begin position="143"/>
        <end position="153"/>
    </location>
</feature>
<feature type="region of interest" description="Disordered" evidence="1">
    <location>
        <begin position="165"/>
        <end position="235"/>
    </location>
</feature>
<proteinExistence type="predicted"/>
<organism evidence="2 3">
    <name type="scientific">Rhizoclosmatium globosum</name>
    <dbReference type="NCBI Taxonomy" id="329046"/>
    <lineage>
        <taxon>Eukaryota</taxon>
        <taxon>Fungi</taxon>
        <taxon>Fungi incertae sedis</taxon>
        <taxon>Chytridiomycota</taxon>
        <taxon>Chytridiomycota incertae sedis</taxon>
        <taxon>Chytridiomycetes</taxon>
        <taxon>Chytridiales</taxon>
        <taxon>Chytriomycetaceae</taxon>
        <taxon>Rhizoclosmatium</taxon>
    </lineage>
</organism>
<feature type="region of interest" description="Disordered" evidence="1">
    <location>
        <begin position="136"/>
        <end position="155"/>
    </location>
</feature>
<dbReference type="EMBL" id="MCGO01000001">
    <property type="protein sequence ID" value="ORY53871.1"/>
    <property type="molecule type" value="Genomic_DNA"/>
</dbReference>
<feature type="compositionally biased region" description="Polar residues" evidence="1">
    <location>
        <begin position="216"/>
        <end position="228"/>
    </location>
</feature>
<keyword evidence="3" id="KW-1185">Reference proteome</keyword>
<feature type="compositionally biased region" description="Polar residues" evidence="1">
    <location>
        <begin position="165"/>
        <end position="199"/>
    </location>
</feature>
<name>A0A1Y2D3K8_9FUNG</name>
<evidence type="ECO:0000313" key="3">
    <source>
        <dbReference type="Proteomes" id="UP000193642"/>
    </source>
</evidence>
<dbReference type="OrthoDB" id="5572844at2759"/>